<sequence>MAASVVEVVDMDCNELAVVRVLGQLKMGIVSLEQQYVVEHWKQEWLFGFWENWRCRHAGSRADSSFGTLFALTERTATLLTKSSRDVSVARAVAYGIVGCIVGMAVDVEATDVVELVAATVAVVSVGV</sequence>
<reference evidence="1" key="1">
    <citation type="journal article" date="2021" name="Open Biol.">
        <title>Shared evolutionary footprints suggest mitochondrial oxidative damage underlies multiple complex I losses in fungi.</title>
        <authorList>
            <person name="Schikora-Tamarit M.A."/>
            <person name="Marcet-Houben M."/>
            <person name="Nosek J."/>
            <person name="Gabaldon T."/>
        </authorList>
    </citation>
    <scope>NUCLEOTIDE SEQUENCE</scope>
    <source>
        <strain evidence="1">CBS2887</strain>
    </source>
</reference>
<comment type="caution">
    <text evidence="1">The sequence shown here is derived from an EMBL/GenBank/DDBJ whole genome shotgun (WGS) entry which is preliminary data.</text>
</comment>
<dbReference type="EMBL" id="JAEUBG010005248">
    <property type="protein sequence ID" value="KAH3676498.1"/>
    <property type="molecule type" value="Genomic_DNA"/>
</dbReference>
<keyword evidence="2" id="KW-1185">Reference proteome</keyword>
<proteinExistence type="predicted"/>
<organism evidence="1 2">
    <name type="scientific">Wickerhamomyces pijperi</name>
    <name type="common">Yeast</name>
    <name type="synonym">Pichia pijperi</name>
    <dbReference type="NCBI Taxonomy" id="599730"/>
    <lineage>
        <taxon>Eukaryota</taxon>
        <taxon>Fungi</taxon>
        <taxon>Dikarya</taxon>
        <taxon>Ascomycota</taxon>
        <taxon>Saccharomycotina</taxon>
        <taxon>Saccharomycetes</taxon>
        <taxon>Phaffomycetales</taxon>
        <taxon>Wickerhamomycetaceae</taxon>
        <taxon>Wickerhamomyces</taxon>
    </lineage>
</organism>
<accession>A0A9P8PQE1</accession>
<evidence type="ECO:0000313" key="2">
    <source>
        <dbReference type="Proteomes" id="UP000774326"/>
    </source>
</evidence>
<dbReference type="AlphaFoldDB" id="A0A9P8PQE1"/>
<name>A0A9P8PQE1_WICPI</name>
<evidence type="ECO:0000313" key="1">
    <source>
        <dbReference type="EMBL" id="KAH3676498.1"/>
    </source>
</evidence>
<gene>
    <name evidence="1" type="ORF">WICPIJ_009078</name>
</gene>
<protein>
    <submittedName>
        <fullName evidence="1">Uncharacterized protein</fullName>
    </submittedName>
</protein>
<dbReference type="Proteomes" id="UP000774326">
    <property type="component" value="Unassembled WGS sequence"/>
</dbReference>
<reference evidence="1" key="2">
    <citation type="submission" date="2021-01" db="EMBL/GenBank/DDBJ databases">
        <authorList>
            <person name="Schikora-Tamarit M.A."/>
        </authorList>
    </citation>
    <scope>NUCLEOTIDE SEQUENCE</scope>
    <source>
        <strain evidence="1">CBS2887</strain>
    </source>
</reference>